<name>A0A0P6XUU3_9CHLR</name>
<dbReference type="Gene3D" id="2.60.200.20">
    <property type="match status" value="1"/>
</dbReference>
<protein>
    <recommendedName>
        <fullName evidence="1">FHA domain-containing protein</fullName>
    </recommendedName>
</protein>
<dbReference type="AlphaFoldDB" id="A0A0P6XUU3"/>
<dbReference type="PANTHER" id="PTHR23308">
    <property type="entry name" value="NUCLEAR INHIBITOR OF PROTEIN PHOSPHATASE-1"/>
    <property type="match status" value="1"/>
</dbReference>
<organism evidence="2 3">
    <name type="scientific">Bellilinea caldifistulae</name>
    <dbReference type="NCBI Taxonomy" id="360411"/>
    <lineage>
        <taxon>Bacteria</taxon>
        <taxon>Bacillati</taxon>
        <taxon>Chloroflexota</taxon>
        <taxon>Anaerolineae</taxon>
        <taxon>Anaerolineales</taxon>
        <taxon>Anaerolineaceae</taxon>
        <taxon>Bellilinea</taxon>
    </lineage>
</organism>
<evidence type="ECO:0000259" key="1">
    <source>
        <dbReference type="PROSITE" id="PS50006"/>
    </source>
</evidence>
<reference evidence="2 3" key="1">
    <citation type="submission" date="2015-07" db="EMBL/GenBank/DDBJ databases">
        <title>Draft genome of Bellilinea caldifistulae DSM 17877.</title>
        <authorList>
            <person name="Hemp J."/>
            <person name="Ward L.M."/>
            <person name="Pace L.A."/>
            <person name="Fischer W.W."/>
        </authorList>
    </citation>
    <scope>NUCLEOTIDE SEQUENCE [LARGE SCALE GENOMIC DNA]</scope>
    <source>
        <strain evidence="2 3">GOMI-1</strain>
    </source>
</reference>
<dbReference type="Pfam" id="PF00498">
    <property type="entry name" value="FHA"/>
    <property type="match status" value="1"/>
</dbReference>
<dbReference type="InterPro" id="IPR008984">
    <property type="entry name" value="SMAD_FHA_dom_sf"/>
</dbReference>
<evidence type="ECO:0000313" key="2">
    <source>
        <dbReference type="EMBL" id="KPL77240.1"/>
    </source>
</evidence>
<dbReference type="STRING" id="360411.AC812_04165"/>
<dbReference type="SMART" id="SM00240">
    <property type="entry name" value="FHA"/>
    <property type="match status" value="1"/>
</dbReference>
<dbReference type="CDD" id="cd00060">
    <property type="entry name" value="FHA"/>
    <property type="match status" value="1"/>
</dbReference>
<dbReference type="Proteomes" id="UP000050514">
    <property type="component" value="Unassembled WGS sequence"/>
</dbReference>
<sequence>MILHGSRFFPLDQPVINIGRRSDNQLVIEDLRVSRTHAQIRRTKNQTLLFDLNSSGGTFVNGKRITQTTLFPGDVISLAGFTLIYGEDGGESTSVGGTSPAQPPV</sequence>
<dbReference type="EMBL" id="LGHJ01000010">
    <property type="protein sequence ID" value="KPL77240.1"/>
    <property type="molecule type" value="Genomic_DNA"/>
</dbReference>
<dbReference type="SUPFAM" id="SSF49879">
    <property type="entry name" value="SMAD/FHA domain"/>
    <property type="match status" value="1"/>
</dbReference>
<evidence type="ECO:0000313" key="3">
    <source>
        <dbReference type="Proteomes" id="UP000050514"/>
    </source>
</evidence>
<comment type="caution">
    <text evidence="2">The sequence shown here is derived from an EMBL/GenBank/DDBJ whole genome shotgun (WGS) entry which is preliminary data.</text>
</comment>
<dbReference type="InterPro" id="IPR000253">
    <property type="entry name" value="FHA_dom"/>
</dbReference>
<accession>A0A0P6XUU3</accession>
<feature type="domain" description="FHA" evidence="1">
    <location>
        <begin position="16"/>
        <end position="65"/>
    </location>
</feature>
<proteinExistence type="predicted"/>
<gene>
    <name evidence="2" type="ORF">AC812_04165</name>
</gene>
<dbReference type="InterPro" id="IPR050923">
    <property type="entry name" value="Cell_Proc_Reg/RNA_Proc"/>
</dbReference>
<keyword evidence="3" id="KW-1185">Reference proteome</keyword>
<dbReference type="PROSITE" id="PS50006">
    <property type="entry name" value="FHA_DOMAIN"/>
    <property type="match status" value="1"/>
</dbReference>